<evidence type="ECO:0000256" key="1">
    <source>
        <dbReference type="ARBA" id="ARBA00023002"/>
    </source>
</evidence>
<accession>A0A4R4RWC8</accession>
<dbReference type="SUPFAM" id="SSF51905">
    <property type="entry name" value="FAD/NAD(P)-binding domain"/>
    <property type="match status" value="1"/>
</dbReference>
<evidence type="ECO:0000313" key="3">
    <source>
        <dbReference type="EMBL" id="TDC52913.1"/>
    </source>
</evidence>
<dbReference type="InterPro" id="IPR036188">
    <property type="entry name" value="FAD/NAD-bd_sf"/>
</dbReference>
<dbReference type="PANTHER" id="PTHR43539">
    <property type="entry name" value="FLAVIN-BINDING MONOOXYGENASE-LIKE PROTEIN (AFU_ORTHOLOGUE AFUA_4G09220)"/>
    <property type="match status" value="1"/>
</dbReference>
<comment type="caution">
    <text evidence="3">The sequence shown here is derived from an EMBL/GenBank/DDBJ whole genome shotgun (WGS) entry which is preliminary data.</text>
</comment>
<proteinExistence type="predicted"/>
<feature type="domain" description="FAD/NAD(P)-binding" evidence="2">
    <location>
        <begin position="5"/>
        <end position="335"/>
    </location>
</feature>
<name>A0A4R4RWC8_9ACTN</name>
<dbReference type="PANTHER" id="PTHR43539:SF78">
    <property type="entry name" value="FLAVIN-CONTAINING MONOOXYGENASE"/>
    <property type="match status" value="1"/>
</dbReference>
<keyword evidence="1" id="KW-0560">Oxidoreductase</keyword>
<dbReference type="Gene3D" id="3.50.50.60">
    <property type="entry name" value="FAD/NAD(P)-binding domain"/>
    <property type="match status" value="1"/>
</dbReference>
<keyword evidence="4" id="KW-1185">Reference proteome</keyword>
<evidence type="ECO:0000313" key="4">
    <source>
        <dbReference type="Proteomes" id="UP000295621"/>
    </source>
</evidence>
<dbReference type="GO" id="GO:0050660">
    <property type="term" value="F:flavin adenine dinucleotide binding"/>
    <property type="evidence" value="ECO:0007669"/>
    <property type="project" value="TreeGrafter"/>
</dbReference>
<evidence type="ECO:0000259" key="2">
    <source>
        <dbReference type="Pfam" id="PF07992"/>
    </source>
</evidence>
<dbReference type="Gene3D" id="3.40.50.720">
    <property type="entry name" value="NAD(P)-binding Rossmann-like Domain"/>
    <property type="match status" value="1"/>
</dbReference>
<sequence length="434" mass="44694">MTDPVVVVGGGPVGLAAAAELAERDVEVVLFERGPTAGAAVAEWGHVRLFSAWPELVAPAARRLLEPTGWTEPPAGVYPTGAEWVRHYLEPLAATLAERVRTGAEVVGVARRGRDRVVDAGRDTEPLTVHVRHADGREERVRARGVVDASGTWGTPNPLGGDGLPALGERAAADAGRLTYRIPRANLAGHVVVAGSGHSALTALVALTRRNGDATVTWILRRGGIDDTFGGGAADELPARGRLGQQARAAVEAGGVRVVTGFRTAAVQAGAGGSLVLVADDGRTVDAVDHVVALTGLRPDLAWLSELRLSLDSTLQAPVRLAPMIDPNVHSCGSVPPHGVRELAHPEPGVYLAGMKSYGRAPTFLALTGYEQVRSIAAAFAGDRAAAERVELVLPESGVCGGSGGYDGDGAAGGGGCCGPAAEPELLQLTRRAP</sequence>
<dbReference type="InterPro" id="IPR023753">
    <property type="entry name" value="FAD/NAD-binding_dom"/>
</dbReference>
<protein>
    <submittedName>
        <fullName evidence="3">FAD-dependent oxidoreductase</fullName>
    </submittedName>
</protein>
<dbReference type="Pfam" id="PF07992">
    <property type="entry name" value="Pyr_redox_2"/>
    <property type="match status" value="1"/>
</dbReference>
<dbReference type="Proteomes" id="UP000295621">
    <property type="component" value="Unassembled WGS sequence"/>
</dbReference>
<dbReference type="InterPro" id="IPR050982">
    <property type="entry name" value="Auxin_biosynth/cation_transpt"/>
</dbReference>
<dbReference type="OrthoDB" id="7279140at2"/>
<reference evidence="3 4" key="1">
    <citation type="submission" date="2019-02" db="EMBL/GenBank/DDBJ databases">
        <title>Draft genome sequences of novel Actinobacteria.</title>
        <authorList>
            <person name="Sahin N."/>
            <person name="Ay H."/>
            <person name="Saygin H."/>
        </authorList>
    </citation>
    <scope>NUCLEOTIDE SEQUENCE [LARGE SCALE GENOMIC DNA]</scope>
    <source>
        <strain evidence="3 4">KC603</strain>
    </source>
</reference>
<dbReference type="PRINTS" id="PR00368">
    <property type="entry name" value="FADPNR"/>
</dbReference>
<dbReference type="RefSeq" id="WP_131980776.1">
    <property type="nucleotide sequence ID" value="NZ_SMKL01000012.1"/>
</dbReference>
<dbReference type="PRINTS" id="PR00411">
    <property type="entry name" value="PNDRDTASEI"/>
</dbReference>
<dbReference type="AlphaFoldDB" id="A0A4R4RWC8"/>
<dbReference type="GO" id="GO:0004497">
    <property type="term" value="F:monooxygenase activity"/>
    <property type="evidence" value="ECO:0007669"/>
    <property type="project" value="TreeGrafter"/>
</dbReference>
<dbReference type="EMBL" id="SMKL01000012">
    <property type="protein sequence ID" value="TDC52913.1"/>
    <property type="molecule type" value="Genomic_DNA"/>
</dbReference>
<organism evidence="3 4">
    <name type="scientific">Jiangella ureilytica</name>
    <dbReference type="NCBI Taxonomy" id="2530374"/>
    <lineage>
        <taxon>Bacteria</taxon>
        <taxon>Bacillati</taxon>
        <taxon>Actinomycetota</taxon>
        <taxon>Actinomycetes</taxon>
        <taxon>Jiangellales</taxon>
        <taxon>Jiangellaceae</taxon>
        <taxon>Jiangella</taxon>
    </lineage>
</organism>
<gene>
    <name evidence="3" type="ORF">E1212_07150</name>
</gene>